<dbReference type="EMBL" id="BAAAZX010000036">
    <property type="protein sequence ID" value="GAA4024586.1"/>
    <property type="molecule type" value="Genomic_DNA"/>
</dbReference>
<reference evidence="2" key="1">
    <citation type="journal article" date="2019" name="Int. J. Syst. Evol. Microbiol.">
        <title>The Global Catalogue of Microorganisms (GCM) 10K type strain sequencing project: providing services to taxonomists for standard genome sequencing and annotation.</title>
        <authorList>
            <consortium name="The Broad Institute Genomics Platform"/>
            <consortium name="The Broad Institute Genome Sequencing Center for Infectious Disease"/>
            <person name="Wu L."/>
            <person name="Ma J."/>
        </authorList>
    </citation>
    <scope>NUCLEOTIDE SEQUENCE [LARGE SCALE GENOMIC DNA]</scope>
    <source>
        <strain evidence="2">JCM 16924</strain>
    </source>
</reference>
<gene>
    <name evidence="1" type="ORF">GCM10022232_82470</name>
</gene>
<keyword evidence="2" id="KW-1185">Reference proteome</keyword>
<dbReference type="Proteomes" id="UP001500456">
    <property type="component" value="Unassembled WGS sequence"/>
</dbReference>
<name>A0ABP7TD44_9ACTN</name>
<accession>A0ABP7TD44</accession>
<comment type="caution">
    <text evidence="1">The sequence shown here is derived from an EMBL/GenBank/DDBJ whole genome shotgun (WGS) entry which is preliminary data.</text>
</comment>
<evidence type="ECO:0000313" key="1">
    <source>
        <dbReference type="EMBL" id="GAA4024586.1"/>
    </source>
</evidence>
<sequence length="73" mass="7555">MDGWSGITSTVCLIAGSSAVIADPGVPADADDGVTQDQQRPFLPDHVERALDGAVLGARLEPLHSAIAWDLTS</sequence>
<protein>
    <submittedName>
        <fullName evidence="1">Uncharacterized protein</fullName>
    </submittedName>
</protein>
<evidence type="ECO:0000313" key="2">
    <source>
        <dbReference type="Proteomes" id="UP001500456"/>
    </source>
</evidence>
<proteinExistence type="predicted"/>
<organism evidence="1 2">
    <name type="scientific">Streptomyces plumbiresistens</name>
    <dbReference type="NCBI Taxonomy" id="511811"/>
    <lineage>
        <taxon>Bacteria</taxon>
        <taxon>Bacillati</taxon>
        <taxon>Actinomycetota</taxon>
        <taxon>Actinomycetes</taxon>
        <taxon>Kitasatosporales</taxon>
        <taxon>Streptomycetaceae</taxon>
        <taxon>Streptomyces</taxon>
    </lineage>
</organism>